<dbReference type="GO" id="GO:0005249">
    <property type="term" value="F:voltage-gated potassium channel activity"/>
    <property type="evidence" value="ECO:0007669"/>
    <property type="project" value="InterPro"/>
</dbReference>
<evidence type="ECO:0000256" key="12">
    <source>
        <dbReference type="ARBA" id="ARBA00034430"/>
    </source>
</evidence>
<dbReference type="InterPro" id="IPR003937">
    <property type="entry name" value="K_chnl_volt-dep_KCNQ"/>
</dbReference>
<evidence type="ECO:0000256" key="9">
    <source>
        <dbReference type="ARBA" id="ARBA00023065"/>
    </source>
</evidence>
<keyword evidence="3" id="KW-1003">Cell membrane</keyword>
<dbReference type="SUPFAM" id="SSF52540">
    <property type="entry name" value="P-loop containing nucleoside triphosphate hydrolases"/>
    <property type="match status" value="1"/>
</dbReference>
<comment type="caution">
    <text evidence="17">The sequence shown here is derived from an EMBL/GenBank/DDBJ whole genome shotgun (WGS) entry which is preliminary data.</text>
</comment>
<evidence type="ECO:0000256" key="4">
    <source>
        <dbReference type="ARBA" id="ARBA00022692"/>
    </source>
</evidence>
<keyword evidence="6 13" id="KW-0067">ATP-binding</keyword>
<sequence length="1143" mass="131923">MVKQTIQIFCRIKPTKSKTSVYEVNPVDDGANLSIVIPKDATDGYINNKREDFRFRFRQIFDQSAKQEDVFSMVARPVIDNVIAGYNGTIFAYGQTGSGKTFTITGGPERYADRGIIPRSLSHIFQQFGQNSDQSFTVHVSYLEIYNENGYDLLDPKHEAAKLEDLPKVLLLEDEDQNMHLKNLSIHAAQNEEEALNLLFLGDTNRMIAETPMNQASTRSHCIFTIHITSKEIGSVTVRKAKLHLVDLAGSERVSKSNVNGLLLTEAKYINLSLHYLEQVIVALSEKNRSHIPYRNSMMTSVLRDSLGGNCMTTMIATCSVDKRNIEETISTCRFSQRVALIKNDAILNEELDPRLLINQLRAENLQLRNQISMQNGSEKFNESLTPEMMAKLVEQVKVYLADTDNEATLNVGADMRKIEQCYRAFKKLYLELQQQEKTASTQSTNNNQPIYITHDISPYDSKEVKELKEIIKLRDNEISILVNMLKKEKKTEYRSFSENTASPTENSFSSTDRAGNQCKYRECFNRLKNMKQEIEHIQHIIEKDRLQMLKDFDDWWEQQSEQAEEQRQLLDMKPSKPNGNLSRQTTSSVQSDMSSVSHNAPKISQQLNFPLTGDKKTDDDILAFANARQRILSQVHKYCDDNSPLSRFMLCTHFNIRLQTHIYNFLERPSGIFCFLYHFTVFSVIIGCLVYSSILTVYVEQSDSLLFWVESILFLLFLIEHIVRIWSSGCRMKYQGYHGRFLFMRKSMCIVDLCVILGYAILLCMSLNHTEFNVQIIRYVRILQILRFLHVDRRLTSWRLLGAVIYDHRYELGATFYFCFIFLVSIAYLIWLVEKDESKPASEDMFHSFADTLWWAIVTMTTIGYGDKYPRTHMGKMITSCLCICGVAFWTLPSGIIGSGFALKVEQKKREKHYNRLVPAAATLIQCWWRVIASRDLNHKATWRIYRIETKRTNKFGRHTGSVFAVNTSNSENSTSRLRNEQNPSPNFSSNGISVDKTSWRKVENGKDLDTKQRTAIQMIRVIKYHVARRNFQEAHKPYDFKDIMDENARGNIKVMYAITDLQRRLDQTLGTPKSYPNNFSDKDREQLTLNGRVHRLETKINELEKKTNHVISLLEELCQRSRGEGTNVVMSRIPSIAEELI</sequence>
<feature type="transmembrane region" description="Helical" evidence="15">
    <location>
        <begin position="815"/>
        <end position="834"/>
    </location>
</feature>
<keyword evidence="11" id="KW-0407">Ion channel</keyword>
<evidence type="ECO:0000256" key="7">
    <source>
        <dbReference type="ARBA" id="ARBA00022958"/>
    </source>
</evidence>
<evidence type="ECO:0000256" key="2">
    <source>
        <dbReference type="ARBA" id="ARBA00022448"/>
    </source>
</evidence>
<dbReference type="Gene3D" id="1.20.120.350">
    <property type="entry name" value="Voltage-gated potassium channels. Chain C"/>
    <property type="match status" value="1"/>
</dbReference>
<feature type="region of interest" description="Disordered" evidence="14">
    <location>
        <begin position="493"/>
        <end position="514"/>
    </location>
</feature>
<comment type="subcellular location">
    <subcellularLocation>
        <location evidence="1">Cell membrane</location>
        <topology evidence="1">Multi-pass membrane protein</topology>
    </subcellularLocation>
</comment>
<feature type="region of interest" description="Disordered" evidence="14">
    <location>
        <begin position="564"/>
        <end position="596"/>
    </location>
</feature>
<dbReference type="SUPFAM" id="SSF81324">
    <property type="entry name" value="Voltage-gated potassium channels"/>
    <property type="match status" value="1"/>
</dbReference>
<feature type="transmembrane region" description="Helical" evidence="15">
    <location>
        <begin position="706"/>
        <end position="727"/>
    </location>
</feature>
<dbReference type="GO" id="GO:0008076">
    <property type="term" value="C:voltage-gated potassium channel complex"/>
    <property type="evidence" value="ECO:0007669"/>
    <property type="project" value="TreeGrafter"/>
</dbReference>
<keyword evidence="7" id="KW-0630">Potassium</keyword>
<keyword evidence="9" id="KW-0406">Ion transport</keyword>
<feature type="binding site" evidence="13">
    <location>
        <begin position="94"/>
        <end position="101"/>
    </location>
    <ligand>
        <name>ATP</name>
        <dbReference type="ChEBI" id="CHEBI:30616"/>
    </ligand>
</feature>
<dbReference type="GO" id="GO:0003777">
    <property type="term" value="F:microtubule motor activity"/>
    <property type="evidence" value="ECO:0007669"/>
    <property type="project" value="InterPro"/>
</dbReference>
<dbReference type="InterPro" id="IPR019821">
    <property type="entry name" value="Kinesin_motor_CS"/>
</dbReference>
<comment type="catalytic activity">
    <reaction evidence="12">
        <text>K(+)(in) = K(+)(out)</text>
        <dbReference type="Rhea" id="RHEA:29463"/>
        <dbReference type="ChEBI" id="CHEBI:29103"/>
    </reaction>
</comment>
<dbReference type="Gene3D" id="6.10.140.1910">
    <property type="match status" value="2"/>
</dbReference>
<evidence type="ECO:0000256" key="14">
    <source>
        <dbReference type="SAM" id="MobiDB-lite"/>
    </source>
</evidence>
<dbReference type="Gene3D" id="1.10.287.70">
    <property type="match status" value="1"/>
</dbReference>
<dbReference type="InterPro" id="IPR027417">
    <property type="entry name" value="P-loop_NTPase"/>
</dbReference>
<dbReference type="InterPro" id="IPR005821">
    <property type="entry name" value="Ion_trans_dom"/>
</dbReference>
<feature type="compositionally biased region" description="Low complexity" evidence="14">
    <location>
        <begin position="585"/>
        <end position="596"/>
    </location>
</feature>
<feature type="compositionally biased region" description="Polar residues" evidence="14">
    <location>
        <begin position="497"/>
        <end position="514"/>
    </location>
</feature>
<dbReference type="InterPro" id="IPR056524">
    <property type="entry name" value="KIF6/9_C"/>
</dbReference>
<feature type="region of interest" description="Disordered" evidence="14">
    <location>
        <begin position="968"/>
        <end position="995"/>
    </location>
</feature>
<dbReference type="InterPro" id="IPR027359">
    <property type="entry name" value="Volt_channel_dom_sf"/>
</dbReference>
<dbReference type="PROSITE" id="PS00411">
    <property type="entry name" value="KINESIN_MOTOR_1"/>
    <property type="match status" value="1"/>
</dbReference>
<keyword evidence="13" id="KW-0505">Motor protein</keyword>
<dbReference type="Pfam" id="PF23735">
    <property type="entry name" value="KIF9"/>
    <property type="match status" value="1"/>
</dbReference>
<dbReference type="AlphaFoldDB" id="A0A8S2LRT9"/>
<keyword evidence="5 13" id="KW-0547">Nucleotide-binding</keyword>
<evidence type="ECO:0000259" key="16">
    <source>
        <dbReference type="PROSITE" id="PS50067"/>
    </source>
</evidence>
<keyword evidence="8 15" id="KW-1133">Transmembrane helix</keyword>
<dbReference type="Pfam" id="PF00520">
    <property type="entry name" value="Ion_trans"/>
    <property type="match status" value="1"/>
</dbReference>
<dbReference type="Pfam" id="PF03520">
    <property type="entry name" value="KCNQ_channel"/>
    <property type="match status" value="1"/>
</dbReference>
<dbReference type="InterPro" id="IPR036961">
    <property type="entry name" value="Kinesin_motor_dom_sf"/>
</dbReference>
<evidence type="ECO:0000256" key="6">
    <source>
        <dbReference type="ARBA" id="ARBA00022840"/>
    </source>
</evidence>
<feature type="transmembrane region" description="Helical" evidence="15">
    <location>
        <begin position="748"/>
        <end position="769"/>
    </location>
</feature>
<evidence type="ECO:0000256" key="11">
    <source>
        <dbReference type="ARBA" id="ARBA00023303"/>
    </source>
</evidence>
<evidence type="ECO:0000313" key="18">
    <source>
        <dbReference type="Proteomes" id="UP000681720"/>
    </source>
</evidence>
<protein>
    <recommendedName>
        <fullName evidence="16">Kinesin motor domain-containing protein</fullName>
    </recommendedName>
</protein>
<feature type="transmembrane region" description="Helical" evidence="15">
    <location>
        <begin position="676"/>
        <end position="700"/>
    </location>
</feature>
<feature type="transmembrane region" description="Helical" evidence="15">
    <location>
        <begin position="846"/>
        <end position="866"/>
    </location>
</feature>
<evidence type="ECO:0000256" key="3">
    <source>
        <dbReference type="ARBA" id="ARBA00022475"/>
    </source>
</evidence>
<feature type="transmembrane region" description="Helical" evidence="15">
    <location>
        <begin position="878"/>
        <end position="904"/>
    </location>
</feature>
<dbReference type="PROSITE" id="PS50067">
    <property type="entry name" value="KINESIN_MOTOR_2"/>
    <property type="match status" value="1"/>
</dbReference>
<evidence type="ECO:0000256" key="15">
    <source>
        <dbReference type="SAM" id="Phobius"/>
    </source>
</evidence>
<accession>A0A8S2LRT9</accession>
<dbReference type="GO" id="GO:0005524">
    <property type="term" value="F:ATP binding"/>
    <property type="evidence" value="ECO:0007669"/>
    <property type="project" value="UniProtKB-UniRule"/>
</dbReference>
<organism evidence="17 18">
    <name type="scientific">Rotaria magnacalcarata</name>
    <dbReference type="NCBI Taxonomy" id="392030"/>
    <lineage>
        <taxon>Eukaryota</taxon>
        <taxon>Metazoa</taxon>
        <taxon>Spiralia</taxon>
        <taxon>Gnathifera</taxon>
        <taxon>Rotifera</taxon>
        <taxon>Eurotatoria</taxon>
        <taxon>Bdelloidea</taxon>
        <taxon>Philodinida</taxon>
        <taxon>Philodinidae</taxon>
        <taxon>Rotaria</taxon>
    </lineage>
</organism>
<dbReference type="Pfam" id="PF00225">
    <property type="entry name" value="Kinesin"/>
    <property type="match status" value="1"/>
</dbReference>
<keyword evidence="10 15" id="KW-0472">Membrane</keyword>
<dbReference type="InterPro" id="IPR013821">
    <property type="entry name" value="K_chnl_volt-dep_KCNQ_C"/>
</dbReference>
<evidence type="ECO:0000256" key="5">
    <source>
        <dbReference type="ARBA" id="ARBA00022741"/>
    </source>
</evidence>
<dbReference type="GO" id="GO:0008017">
    <property type="term" value="F:microtubule binding"/>
    <property type="evidence" value="ECO:0007669"/>
    <property type="project" value="InterPro"/>
</dbReference>
<dbReference type="GO" id="GO:0007018">
    <property type="term" value="P:microtubule-based movement"/>
    <property type="evidence" value="ECO:0007669"/>
    <property type="project" value="InterPro"/>
</dbReference>
<proteinExistence type="inferred from homology"/>
<dbReference type="SMART" id="SM00129">
    <property type="entry name" value="KISc"/>
    <property type="match status" value="1"/>
</dbReference>
<dbReference type="Proteomes" id="UP000681720">
    <property type="component" value="Unassembled WGS sequence"/>
</dbReference>
<keyword evidence="2" id="KW-0813">Transport</keyword>
<evidence type="ECO:0000256" key="8">
    <source>
        <dbReference type="ARBA" id="ARBA00022989"/>
    </source>
</evidence>
<gene>
    <name evidence="17" type="ORF">GIL414_LOCUS7456</name>
</gene>
<evidence type="ECO:0000256" key="1">
    <source>
        <dbReference type="ARBA" id="ARBA00004651"/>
    </source>
</evidence>
<dbReference type="EMBL" id="CAJOBJ010002274">
    <property type="protein sequence ID" value="CAF3918678.1"/>
    <property type="molecule type" value="Genomic_DNA"/>
</dbReference>
<dbReference type="PRINTS" id="PR00380">
    <property type="entry name" value="KINESINHEAVY"/>
</dbReference>
<dbReference type="InterPro" id="IPR001752">
    <property type="entry name" value="Kinesin_motor_dom"/>
</dbReference>
<evidence type="ECO:0000256" key="10">
    <source>
        <dbReference type="ARBA" id="ARBA00023136"/>
    </source>
</evidence>
<keyword evidence="4 15" id="KW-0812">Transmembrane</keyword>
<comment type="similarity">
    <text evidence="13">Belongs to the TRAFAC class myosin-kinesin ATPase superfamily. Kinesin family.</text>
</comment>
<feature type="compositionally biased region" description="Basic and acidic residues" evidence="14">
    <location>
        <begin position="565"/>
        <end position="575"/>
    </location>
</feature>
<dbReference type="PANTHER" id="PTHR47735">
    <property type="entry name" value="POTASSIUM VOLTAGE-GATED CHANNEL SUBFAMILY KQT MEMBER 4"/>
    <property type="match status" value="1"/>
</dbReference>
<evidence type="ECO:0000256" key="13">
    <source>
        <dbReference type="PROSITE-ProRule" id="PRU00283"/>
    </source>
</evidence>
<dbReference type="Gene3D" id="3.40.850.10">
    <property type="entry name" value="Kinesin motor domain"/>
    <property type="match status" value="1"/>
</dbReference>
<reference evidence="17" key="1">
    <citation type="submission" date="2021-02" db="EMBL/GenBank/DDBJ databases">
        <authorList>
            <person name="Nowell W R."/>
        </authorList>
    </citation>
    <scope>NUCLEOTIDE SEQUENCE</scope>
</reference>
<feature type="domain" description="Kinesin motor" evidence="16">
    <location>
        <begin position="5"/>
        <end position="342"/>
    </location>
</feature>
<name>A0A8S2LRT9_9BILA</name>
<evidence type="ECO:0000313" key="17">
    <source>
        <dbReference type="EMBL" id="CAF3918678.1"/>
    </source>
</evidence>